<dbReference type="InterPro" id="IPR038538">
    <property type="entry name" value="MTERF_sf"/>
</dbReference>
<evidence type="ECO:0000256" key="4">
    <source>
        <dbReference type="SAM" id="MobiDB-lite"/>
    </source>
</evidence>
<dbReference type="AlphaFoldDB" id="A0A835SLI7"/>
<sequence length="528" mass="56254">MRRRGRPPRAESHLAAAAGGGGPSGSGVGNGNGNDEHSRSSSQRAVGRGRPRREGQQQQQEVMAAAAAEAEAEVVAPAAARRGRPPLLKASREVELQVMLRRELRLKPTELRPPPASWKQMRDGAAPETLRARVVALREALGLEVVRRMVQRCPHLLHWHEATLLSKLDDLTLGLGLSRQELLGAVLAYPRLLQSAPDTVLARVALLQAELRLPLKLATTMVAAQPPLVCMAPSTLRMRADLLHEAASLLPQWRRELSDMAPGTLGRMLRCSEAVLNRLVYTYLRVSTNGRKFHEIRSMKTITTIPAAQWRDKNPLYQEWLDNGARDRASGALVRWDGWWRGPHAHVQGQGKDQAGGGATLPLPPGDGGGPADWWGMPSGGLRWSRAAAQLAQPHTHLHPQPGPQAEEPKLGPASSSGRNGGLGSSPSMGSSGWPGGSYDAPPGSLGARGSSGVSGLAFGEGGLHLGNSELWQRYSDLGGGGDGKRWTPPDSDPSGLGGTAARADGSDSDDSDEDMGPEAGGRSERRA</sequence>
<feature type="compositionally biased region" description="Gly residues" evidence="4">
    <location>
        <begin position="18"/>
        <end position="32"/>
    </location>
</feature>
<reference evidence="5" key="1">
    <citation type="journal article" date="2020" name="bioRxiv">
        <title>Comparative genomics of Chlamydomonas.</title>
        <authorList>
            <person name="Craig R.J."/>
            <person name="Hasan A.R."/>
            <person name="Ness R.W."/>
            <person name="Keightley P.D."/>
        </authorList>
    </citation>
    <scope>NUCLEOTIDE SEQUENCE</scope>
    <source>
        <strain evidence="5">SAG 7.73</strain>
    </source>
</reference>
<evidence type="ECO:0008006" key="7">
    <source>
        <dbReference type="Google" id="ProtNLM"/>
    </source>
</evidence>
<gene>
    <name evidence="5" type="ORF">HXX76_010989</name>
</gene>
<dbReference type="OrthoDB" id="546574at2759"/>
<keyword evidence="2" id="KW-0806">Transcription termination</keyword>
<dbReference type="InterPro" id="IPR003690">
    <property type="entry name" value="MTERF"/>
</dbReference>
<feature type="region of interest" description="Disordered" evidence="4">
    <location>
        <begin position="1"/>
        <end position="60"/>
    </location>
</feature>
<dbReference type="Proteomes" id="UP000650467">
    <property type="component" value="Unassembled WGS sequence"/>
</dbReference>
<keyword evidence="2" id="KW-0805">Transcription regulation</keyword>
<name>A0A835SLI7_CHLIN</name>
<accession>A0A835SLI7</accession>
<dbReference type="EMBL" id="JAEHOC010000031">
    <property type="protein sequence ID" value="KAG2429219.1"/>
    <property type="molecule type" value="Genomic_DNA"/>
</dbReference>
<feature type="compositionally biased region" description="Acidic residues" evidence="4">
    <location>
        <begin position="507"/>
        <end position="517"/>
    </location>
</feature>
<dbReference type="GO" id="GO:0006353">
    <property type="term" value="P:DNA-templated transcription termination"/>
    <property type="evidence" value="ECO:0007669"/>
    <property type="project" value="UniProtKB-KW"/>
</dbReference>
<dbReference type="Pfam" id="PF02536">
    <property type="entry name" value="mTERF"/>
    <property type="match status" value="1"/>
</dbReference>
<evidence type="ECO:0000256" key="3">
    <source>
        <dbReference type="ARBA" id="ARBA00022946"/>
    </source>
</evidence>
<protein>
    <recommendedName>
        <fullName evidence="7">Mitochondrial transcription termination factor</fullName>
    </recommendedName>
</protein>
<feature type="region of interest" description="Disordered" evidence="4">
    <location>
        <begin position="473"/>
        <end position="528"/>
    </location>
</feature>
<evidence type="ECO:0000256" key="2">
    <source>
        <dbReference type="ARBA" id="ARBA00022472"/>
    </source>
</evidence>
<evidence type="ECO:0000313" key="5">
    <source>
        <dbReference type="EMBL" id="KAG2429219.1"/>
    </source>
</evidence>
<dbReference type="GO" id="GO:0003676">
    <property type="term" value="F:nucleic acid binding"/>
    <property type="evidence" value="ECO:0007669"/>
    <property type="project" value="InterPro"/>
</dbReference>
<proteinExistence type="inferred from homology"/>
<feature type="region of interest" description="Disordered" evidence="4">
    <location>
        <begin position="344"/>
        <end position="379"/>
    </location>
</feature>
<evidence type="ECO:0000313" key="6">
    <source>
        <dbReference type="Proteomes" id="UP000650467"/>
    </source>
</evidence>
<organism evidence="5 6">
    <name type="scientific">Chlamydomonas incerta</name>
    <dbReference type="NCBI Taxonomy" id="51695"/>
    <lineage>
        <taxon>Eukaryota</taxon>
        <taxon>Viridiplantae</taxon>
        <taxon>Chlorophyta</taxon>
        <taxon>core chlorophytes</taxon>
        <taxon>Chlorophyceae</taxon>
        <taxon>CS clade</taxon>
        <taxon>Chlamydomonadales</taxon>
        <taxon>Chlamydomonadaceae</taxon>
        <taxon>Chlamydomonas</taxon>
    </lineage>
</organism>
<evidence type="ECO:0000256" key="1">
    <source>
        <dbReference type="ARBA" id="ARBA00007692"/>
    </source>
</evidence>
<comment type="similarity">
    <text evidence="1">Belongs to the mTERF family.</text>
</comment>
<keyword evidence="6" id="KW-1185">Reference proteome</keyword>
<comment type="caution">
    <text evidence="5">The sequence shown here is derived from an EMBL/GenBank/DDBJ whole genome shotgun (WGS) entry which is preliminary data.</text>
</comment>
<feature type="region of interest" description="Disordered" evidence="4">
    <location>
        <begin position="391"/>
        <end position="452"/>
    </location>
</feature>
<keyword evidence="3" id="KW-0809">Transit peptide</keyword>
<dbReference type="Gene3D" id="1.25.70.10">
    <property type="entry name" value="Transcription termination factor 3, mitochondrial"/>
    <property type="match status" value="1"/>
</dbReference>
<keyword evidence="2" id="KW-0804">Transcription</keyword>